<name>A0A5E4E800_PRUDU</name>
<dbReference type="InterPro" id="IPR017451">
    <property type="entry name" value="F-box-assoc_interact_dom"/>
</dbReference>
<dbReference type="EMBL" id="CABIKO010000003">
    <property type="protein sequence ID" value="VVA10940.1"/>
    <property type="molecule type" value="Genomic_DNA"/>
</dbReference>
<dbReference type="InterPro" id="IPR001810">
    <property type="entry name" value="F-box_dom"/>
</dbReference>
<dbReference type="Gramene" id="VVA10940">
    <property type="protein sequence ID" value="VVA10940"/>
    <property type="gene ID" value="Prudul26B003987"/>
</dbReference>
<dbReference type="InterPro" id="IPR050796">
    <property type="entry name" value="SCF_F-box_component"/>
</dbReference>
<evidence type="ECO:0000313" key="2">
    <source>
        <dbReference type="EMBL" id="VVA10940.1"/>
    </source>
</evidence>
<dbReference type="Pfam" id="PF00646">
    <property type="entry name" value="F-box"/>
    <property type="match status" value="1"/>
</dbReference>
<evidence type="ECO:0000259" key="1">
    <source>
        <dbReference type="PROSITE" id="PS50181"/>
    </source>
</evidence>
<dbReference type="Gene3D" id="1.20.1280.50">
    <property type="match status" value="1"/>
</dbReference>
<dbReference type="InterPro" id="IPR036047">
    <property type="entry name" value="F-box-like_dom_sf"/>
</dbReference>
<dbReference type="OMA" id="TFMEIYS"/>
<dbReference type="InterPro" id="IPR006527">
    <property type="entry name" value="F-box-assoc_dom_typ1"/>
</dbReference>
<dbReference type="PANTHER" id="PTHR31672:SF13">
    <property type="entry name" value="F-BOX PROTEIN CPR30-LIKE"/>
    <property type="match status" value="1"/>
</dbReference>
<dbReference type="PROSITE" id="PS50181">
    <property type="entry name" value="FBOX"/>
    <property type="match status" value="1"/>
</dbReference>
<protein>
    <submittedName>
        <fullName evidence="2">PREDICTED: F-box/kelch-repeat</fullName>
    </submittedName>
</protein>
<dbReference type="NCBIfam" id="TIGR01640">
    <property type="entry name" value="F_box_assoc_1"/>
    <property type="match status" value="1"/>
</dbReference>
<feature type="domain" description="F-box" evidence="1">
    <location>
        <begin position="6"/>
        <end position="52"/>
    </location>
</feature>
<dbReference type="Pfam" id="PF07734">
    <property type="entry name" value="FBA_1"/>
    <property type="match status" value="1"/>
</dbReference>
<dbReference type="CDD" id="cd22157">
    <property type="entry name" value="F-box_AtFBW1-like"/>
    <property type="match status" value="1"/>
</dbReference>
<sequence>MSTKKLHHDRHLPEEIVVQILCRLPIKPLIRFSSVSERWHSLIIEDPQFALSHFKLASDRKTLTQRLLISTDYQLRSLDPETPSFADNNSSLNNLTFAHFSNLLGCCNGLVCVDVDGYDYEKHDLSLWNPSTGFKRELPDSDFVCAVKNLSRFAESDIGRSGLGYVSSTDDYKIFIDAYVYTRPSQTFMEIYSSRLNCWKPIHVREHDPPCSFRSPTTTGLGALTNEALHWFYRKVGEVEPTILAFDLAKEEFREVPFPTFDGDADDVDVHDMGVQVVSRGGGECLCVSIARRRGGVNFMEFWVMREYGVRESWSMLFKFNTDHVSESVGGNLCGYEAIFVTEGGTVIFRLRFRDRLVRIECRREAEPVCSTPFNVNDGDGPVYDVIAYNETLFSVPKLGLHEMNEADVS</sequence>
<dbReference type="AlphaFoldDB" id="A0A5E4E800"/>
<organism evidence="2 3">
    <name type="scientific">Prunus dulcis</name>
    <name type="common">Almond</name>
    <name type="synonym">Amygdalus dulcis</name>
    <dbReference type="NCBI Taxonomy" id="3755"/>
    <lineage>
        <taxon>Eukaryota</taxon>
        <taxon>Viridiplantae</taxon>
        <taxon>Streptophyta</taxon>
        <taxon>Embryophyta</taxon>
        <taxon>Tracheophyta</taxon>
        <taxon>Spermatophyta</taxon>
        <taxon>Magnoliopsida</taxon>
        <taxon>eudicotyledons</taxon>
        <taxon>Gunneridae</taxon>
        <taxon>Pentapetalae</taxon>
        <taxon>rosids</taxon>
        <taxon>fabids</taxon>
        <taxon>Rosales</taxon>
        <taxon>Rosaceae</taxon>
        <taxon>Amygdaloideae</taxon>
        <taxon>Amygdaleae</taxon>
        <taxon>Prunus</taxon>
    </lineage>
</organism>
<dbReference type="PANTHER" id="PTHR31672">
    <property type="entry name" value="BNACNNG10540D PROTEIN"/>
    <property type="match status" value="1"/>
</dbReference>
<accession>A0A5E4E800</accession>
<dbReference type="SUPFAM" id="SSF81383">
    <property type="entry name" value="F-box domain"/>
    <property type="match status" value="1"/>
</dbReference>
<gene>
    <name evidence="2" type="ORF">ALMOND_2B003987</name>
</gene>
<evidence type="ECO:0000313" key="3">
    <source>
        <dbReference type="Proteomes" id="UP000327085"/>
    </source>
</evidence>
<proteinExistence type="predicted"/>
<dbReference type="SMART" id="SM00256">
    <property type="entry name" value="FBOX"/>
    <property type="match status" value="1"/>
</dbReference>
<dbReference type="InParanoid" id="A0A5E4E800"/>
<dbReference type="Proteomes" id="UP000327085">
    <property type="component" value="Chromosome 2"/>
</dbReference>
<reference evidence="3" key="1">
    <citation type="journal article" date="2020" name="Plant J.">
        <title>Transposons played a major role in the diversification between the closely related almond and peach genomes: results from the almond genome sequence.</title>
        <authorList>
            <person name="Alioto T."/>
            <person name="Alexiou K.G."/>
            <person name="Bardil A."/>
            <person name="Barteri F."/>
            <person name="Castanera R."/>
            <person name="Cruz F."/>
            <person name="Dhingra A."/>
            <person name="Duval H."/>
            <person name="Fernandez I Marti A."/>
            <person name="Frias L."/>
            <person name="Galan B."/>
            <person name="Garcia J.L."/>
            <person name="Howad W."/>
            <person name="Gomez-Garrido J."/>
            <person name="Gut M."/>
            <person name="Julca I."/>
            <person name="Morata J."/>
            <person name="Puigdomenech P."/>
            <person name="Ribeca P."/>
            <person name="Rubio Cabetas M.J."/>
            <person name="Vlasova A."/>
            <person name="Wirthensohn M."/>
            <person name="Garcia-Mas J."/>
            <person name="Gabaldon T."/>
            <person name="Casacuberta J.M."/>
            <person name="Arus P."/>
        </authorList>
    </citation>
    <scope>NUCLEOTIDE SEQUENCE [LARGE SCALE GENOMIC DNA]</scope>
    <source>
        <strain evidence="3">cv. Texas</strain>
    </source>
</reference>